<gene>
    <name evidence="2" type="ORF">CBF96_02855</name>
    <name evidence="3" type="ORF">CBG15_07975</name>
</gene>
<dbReference type="AlphaFoldDB" id="A0A256V495"/>
<protein>
    <submittedName>
        <fullName evidence="2">Uncharacterized protein</fullName>
    </submittedName>
</protein>
<feature type="transmembrane region" description="Helical" evidence="1">
    <location>
        <begin position="59"/>
        <end position="75"/>
    </location>
</feature>
<evidence type="ECO:0000256" key="1">
    <source>
        <dbReference type="SAM" id="Phobius"/>
    </source>
</evidence>
<dbReference type="EMBL" id="NGPX01000046">
    <property type="protein sequence ID" value="OYS92899.1"/>
    <property type="molecule type" value="Genomic_DNA"/>
</dbReference>
<organism evidence="2 4">
    <name type="scientific">Limosilactobacillus reuteri</name>
    <name type="common">Lactobacillus reuteri</name>
    <dbReference type="NCBI Taxonomy" id="1598"/>
    <lineage>
        <taxon>Bacteria</taxon>
        <taxon>Bacillati</taxon>
        <taxon>Bacillota</taxon>
        <taxon>Bacilli</taxon>
        <taxon>Lactobacillales</taxon>
        <taxon>Lactobacillaceae</taxon>
        <taxon>Limosilactobacillus</taxon>
    </lineage>
</organism>
<reference evidence="4 5" key="3">
    <citation type="submission" date="2017-09" db="EMBL/GenBank/DDBJ databases">
        <title>Tripartite evolution among Lactobacillus johnsonii, Lactobacillus taiwanensis, Lactobacillus reuteri and their rodent host.</title>
        <authorList>
            <person name="Wang T."/>
            <person name="Knowles S."/>
            <person name="Cheng C."/>
        </authorList>
    </citation>
    <scope>NUCLEOTIDE SEQUENCE [LARGE SCALE GENOMIC DNA]</scope>
    <source>
        <strain evidence="3 5">105n</strain>
        <strain evidence="2 4">114h</strain>
    </source>
</reference>
<comment type="caution">
    <text evidence="2">The sequence shown here is derived from an EMBL/GenBank/DDBJ whole genome shotgun (WGS) entry which is preliminary data.</text>
</comment>
<dbReference type="PROSITE" id="PS51257">
    <property type="entry name" value="PROKAR_LIPOPROTEIN"/>
    <property type="match status" value="1"/>
</dbReference>
<dbReference type="Proteomes" id="UP000215747">
    <property type="component" value="Unassembled WGS sequence"/>
</dbReference>
<evidence type="ECO:0000313" key="5">
    <source>
        <dbReference type="Proteomes" id="UP000216681"/>
    </source>
</evidence>
<proteinExistence type="predicted"/>
<reference evidence="2" key="1">
    <citation type="submission" date="2017-05" db="EMBL/GenBank/DDBJ databases">
        <authorList>
            <person name="Song R."/>
            <person name="Chenine A.L."/>
            <person name="Ruprecht R.M."/>
        </authorList>
    </citation>
    <scope>NUCLEOTIDE SEQUENCE [LARGE SCALE GENOMIC DNA]</scope>
    <source>
        <strain evidence="2">114h</strain>
    </source>
</reference>
<name>A0A256V495_LIMRT</name>
<evidence type="ECO:0000313" key="2">
    <source>
        <dbReference type="EMBL" id="OYS70098.1"/>
    </source>
</evidence>
<dbReference type="EMBL" id="NGPL01000018">
    <property type="protein sequence ID" value="OYS70098.1"/>
    <property type="molecule type" value="Genomic_DNA"/>
</dbReference>
<sequence length="87" mass="10074">MKRKVIITIIILISCLWVVVTINFNRPSPQPVQDETQSSPQPRPKFIGLMNRIPKGKRMALVLGFPWLNILLNNLRGKLRRNIQMVN</sequence>
<keyword evidence="1" id="KW-0812">Transmembrane</keyword>
<keyword evidence="1" id="KW-1133">Transmembrane helix</keyword>
<evidence type="ECO:0000313" key="4">
    <source>
        <dbReference type="Proteomes" id="UP000215747"/>
    </source>
</evidence>
<feature type="transmembrane region" description="Helical" evidence="1">
    <location>
        <begin position="5"/>
        <end position="24"/>
    </location>
</feature>
<reference evidence="4 5" key="2">
    <citation type="submission" date="2017-05" db="EMBL/GenBank/DDBJ databases">
        <authorList>
            <person name="Lin X.B."/>
            <person name="Stothard P."/>
            <person name="Tasseva G."/>
            <person name="Walter J."/>
        </authorList>
    </citation>
    <scope>NUCLEOTIDE SEQUENCE [LARGE SCALE GENOMIC DNA]</scope>
    <source>
        <strain evidence="3 5">105n</strain>
        <strain evidence="4">114h</strain>
    </source>
</reference>
<accession>A0A256V495</accession>
<dbReference type="Proteomes" id="UP000216681">
    <property type="component" value="Unassembled WGS sequence"/>
</dbReference>
<evidence type="ECO:0000313" key="3">
    <source>
        <dbReference type="EMBL" id="OYS92899.1"/>
    </source>
</evidence>
<keyword evidence="1" id="KW-0472">Membrane</keyword>